<keyword evidence="9" id="KW-0614">Plasmid</keyword>
<feature type="transmembrane region" description="Helical" evidence="7">
    <location>
        <begin position="12"/>
        <end position="32"/>
    </location>
</feature>
<dbReference type="PROSITE" id="PS50928">
    <property type="entry name" value="ABC_TM1"/>
    <property type="match status" value="1"/>
</dbReference>
<evidence type="ECO:0000256" key="6">
    <source>
        <dbReference type="ARBA" id="ARBA00023136"/>
    </source>
</evidence>
<dbReference type="EMBL" id="CP043619">
    <property type="protein sequence ID" value="QEP30339.1"/>
    <property type="molecule type" value="Genomic_DNA"/>
</dbReference>
<comment type="similarity">
    <text evidence="7">Belongs to the binding-protein-dependent transport system permease family.</text>
</comment>
<evidence type="ECO:0000256" key="1">
    <source>
        <dbReference type="ARBA" id="ARBA00004651"/>
    </source>
</evidence>
<dbReference type="RefSeq" id="WP_149615565.1">
    <property type="nucleotide sequence ID" value="NZ_CP043619.1"/>
</dbReference>
<dbReference type="Proteomes" id="UP000237655">
    <property type="component" value="Plasmid p1"/>
</dbReference>
<evidence type="ECO:0000256" key="3">
    <source>
        <dbReference type="ARBA" id="ARBA00022475"/>
    </source>
</evidence>
<dbReference type="SUPFAM" id="SSF161098">
    <property type="entry name" value="MetI-like"/>
    <property type="match status" value="1"/>
</dbReference>
<name>A0A5C2H966_9RHOB</name>
<feature type="transmembrane region" description="Helical" evidence="7">
    <location>
        <begin position="77"/>
        <end position="98"/>
    </location>
</feature>
<dbReference type="InterPro" id="IPR000515">
    <property type="entry name" value="MetI-like"/>
</dbReference>
<reference evidence="9 10" key="1">
    <citation type="submission" date="2019-09" db="EMBL/GenBank/DDBJ databases">
        <title>Novel bacterium SH-1.</title>
        <authorList>
            <person name="Kim Y.-S."/>
            <person name="Kim K.-H."/>
        </authorList>
    </citation>
    <scope>NUCLEOTIDE SEQUENCE [LARGE SCALE GENOMIC DNA]</scope>
    <source>
        <strain evidence="9 10">SH-1</strain>
        <plasmid evidence="9 10">p1</plasmid>
    </source>
</reference>
<geneLocation type="plasmid" evidence="9 10">
    <name>p1</name>
</geneLocation>
<evidence type="ECO:0000256" key="5">
    <source>
        <dbReference type="ARBA" id="ARBA00022989"/>
    </source>
</evidence>
<gene>
    <name evidence="9" type="ORF">C6Y53_19095</name>
</gene>
<comment type="subcellular location">
    <subcellularLocation>
        <location evidence="1 7">Cell membrane</location>
        <topology evidence="1 7">Multi-pass membrane protein</topology>
    </subcellularLocation>
</comment>
<dbReference type="GO" id="GO:0005886">
    <property type="term" value="C:plasma membrane"/>
    <property type="evidence" value="ECO:0007669"/>
    <property type="project" value="UniProtKB-SubCell"/>
</dbReference>
<dbReference type="PANTHER" id="PTHR30193:SF37">
    <property type="entry name" value="INNER MEMBRANE ABC TRANSPORTER PERMEASE PROTEIN YCJO"/>
    <property type="match status" value="1"/>
</dbReference>
<organism evidence="9 10">
    <name type="scientific">Pukyongiella litopenaei</name>
    <dbReference type="NCBI Taxonomy" id="2605946"/>
    <lineage>
        <taxon>Bacteria</taxon>
        <taxon>Pseudomonadati</taxon>
        <taxon>Pseudomonadota</taxon>
        <taxon>Alphaproteobacteria</taxon>
        <taxon>Rhodobacterales</taxon>
        <taxon>Paracoccaceae</taxon>
        <taxon>Pukyongiella</taxon>
    </lineage>
</organism>
<accession>A0A5C2H966</accession>
<keyword evidence="4 7" id="KW-0812">Transmembrane</keyword>
<evidence type="ECO:0000313" key="10">
    <source>
        <dbReference type="Proteomes" id="UP000237655"/>
    </source>
</evidence>
<keyword evidence="2 7" id="KW-0813">Transport</keyword>
<dbReference type="CDD" id="cd06261">
    <property type="entry name" value="TM_PBP2"/>
    <property type="match status" value="1"/>
</dbReference>
<keyword evidence="6 7" id="KW-0472">Membrane</keyword>
<protein>
    <submittedName>
        <fullName evidence="9">Sugar ABC transporter permease</fullName>
    </submittedName>
</protein>
<dbReference type="GO" id="GO:0055085">
    <property type="term" value="P:transmembrane transport"/>
    <property type="evidence" value="ECO:0007669"/>
    <property type="project" value="InterPro"/>
</dbReference>
<keyword evidence="3" id="KW-1003">Cell membrane</keyword>
<feature type="transmembrane region" description="Helical" evidence="7">
    <location>
        <begin position="268"/>
        <end position="289"/>
    </location>
</feature>
<evidence type="ECO:0000313" key="9">
    <source>
        <dbReference type="EMBL" id="QEP30339.1"/>
    </source>
</evidence>
<keyword evidence="5 7" id="KW-1133">Transmembrane helix</keyword>
<dbReference type="InterPro" id="IPR035906">
    <property type="entry name" value="MetI-like_sf"/>
</dbReference>
<feature type="domain" description="ABC transmembrane type-1" evidence="8">
    <location>
        <begin position="73"/>
        <end position="290"/>
    </location>
</feature>
<sequence>MSRRTPASLRQSLPGWLWVAPTLLFLVLFVYGPALANIRYSLFSFSAMSQEMDFVGLSNYARLFADPLFLRGLANNIAYALISVIFQVAFALTLAAVLESKVFPRFAANSFRTMLFLPSILPVVVVGLIWQLLLAPSLGLVDQALWELGLGDWSRAWLGDPDTAIFTVIMVSQWQWTGYIMALFMVAIRAIPRDLYQAMELEGASGPRIFFHLTVPAARETILIVTIITILGSLKVFDIVWVMTSGGPNHSSEVLGTLMYRAAFRDDMIGYSSTIATVIFFIALTIGVVQIKLQKDH</sequence>
<dbReference type="PANTHER" id="PTHR30193">
    <property type="entry name" value="ABC TRANSPORTER PERMEASE PROTEIN"/>
    <property type="match status" value="1"/>
</dbReference>
<evidence type="ECO:0000256" key="2">
    <source>
        <dbReference type="ARBA" id="ARBA00022448"/>
    </source>
</evidence>
<dbReference type="Pfam" id="PF00528">
    <property type="entry name" value="BPD_transp_1"/>
    <property type="match status" value="1"/>
</dbReference>
<dbReference type="Gene3D" id="1.10.3720.10">
    <property type="entry name" value="MetI-like"/>
    <property type="match status" value="1"/>
</dbReference>
<dbReference type="AlphaFoldDB" id="A0A5C2H966"/>
<feature type="transmembrane region" description="Helical" evidence="7">
    <location>
        <begin position="110"/>
        <end position="133"/>
    </location>
</feature>
<evidence type="ECO:0000259" key="8">
    <source>
        <dbReference type="PROSITE" id="PS50928"/>
    </source>
</evidence>
<dbReference type="KEGG" id="thas:C6Y53_19095"/>
<evidence type="ECO:0000256" key="4">
    <source>
        <dbReference type="ARBA" id="ARBA00022692"/>
    </source>
</evidence>
<feature type="transmembrane region" description="Helical" evidence="7">
    <location>
        <begin position="209"/>
        <end position="234"/>
    </location>
</feature>
<feature type="transmembrane region" description="Helical" evidence="7">
    <location>
        <begin position="164"/>
        <end position="188"/>
    </location>
</feature>
<evidence type="ECO:0000256" key="7">
    <source>
        <dbReference type="RuleBase" id="RU363032"/>
    </source>
</evidence>
<proteinExistence type="inferred from homology"/>
<keyword evidence="10" id="KW-1185">Reference proteome</keyword>
<dbReference type="InterPro" id="IPR051393">
    <property type="entry name" value="ABC_transporter_permease"/>
</dbReference>